<evidence type="ECO:0000256" key="12">
    <source>
        <dbReference type="ARBA" id="ARBA00074532"/>
    </source>
</evidence>
<keyword evidence="5" id="KW-0547">Nucleotide-binding</keyword>
<dbReference type="AlphaFoldDB" id="A0A8X7NR40"/>
<dbReference type="GO" id="GO:0004828">
    <property type="term" value="F:serine-tRNA ligase activity"/>
    <property type="evidence" value="ECO:0007669"/>
    <property type="project" value="UniProtKB-EC"/>
</dbReference>
<evidence type="ECO:0000256" key="8">
    <source>
        <dbReference type="ARBA" id="ARBA00023146"/>
    </source>
</evidence>
<dbReference type="Pfam" id="PF00587">
    <property type="entry name" value="tRNA-synt_2b"/>
    <property type="match status" value="1"/>
</dbReference>
<evidence type="ECO:0000256" key="5">
    <source>
        <dbReference type="ARBA" id="ARBA00022741"/>
    </source>
</evidence>
<evidence type="ECO:0000256" key="15">
    <source>
        <dbReference type="SAM" id="Coils"/>
    </source>
</evidence>
<sequence>MLDINAFIVEKGGDPEKIKISQKKRGAPVELVDEIISDYKDWVKIRFDLDEHNKKLNAIQKQIGQKFKAKEDPAELLKEKEQLTEEKKQLIEREANTDKELRNKVNQVGNLVHESVVDSMDEANNELIKTWVPEGYKEPAQVAAGTNAPANLSHHEVLLRLDGYDPERGVRIVGHRGYFLRNYGVFLNQALINYGLSFLAKKGYVPLQAPVMMNKEVMAKTAQLSQFDEELYKVIDGEDEKYLIATSEQPISAYHAGEWFEKPQEQLPIRYAGYSSCFRREAGSHGKDAWGIFRVHAFEKIEQFVLTEPEKSWEEFDRMIGASEEFYQSLGLPYRVVGIVSGELNNAAAKKFDLEAWFPFQKEYKELVSCSNCTDYQSRNLEIRCGIKQQNQTEKKYVHCLNSTLSATERTICCILENYQREDGLVVPEVLRKYIPGEPEFIPYVKELPKNSTSQKRK</sequence>
<evidence type="ECO:0000256" key="10">
    <source>
        <dbReference type="ARBA" id="ARBA00034892"/>
    </source>
</evidence>
<feature type="binding site" evidence="14">
    <location>
        <begin position="366"/>
        <end position="369"/>
    </location>
    <ligand>
        <name>ATP</name>
        <dbReference type="ChEBI" id="CHEBI:30616"/>
    </ligand>
</feature>
<feature type="binding site" evidence="13">
    <location>
        <position position="302"/>
    </location>
    <ligand>
        <name>L-serine</name>
        <dbReference type="ChEBI" id="CHEBI:33384"/>
    </ligand>
</feature>
<evidence type="ECO:0000256" key="13">
    <source>
        <dbReference type="PIRSR" id="PIRSR001529-1"/>
    </source>
</evidence>
<dbReference type="PIRSF" id="PIRSF001529">
    <property type="entry name" value="Ser-tRNA-synth_IIa"/>
    <property type="match status" value="1"/>
</dbReference>
<evidence type="ECO:0000313" key="18">
    <source>
        <dbReference type="Proteomes" id="UP000590412"/>
    </source>
</evidence>
<keyword evidence="7" id="KW-0648">Protein biosynthesis</keyword>
<dbReference type="SUPFAM" id="SSF46589">
    <property type="entry name" value="tRNA-binding arm"/>
    <property type="match status" value="1"/>
</dbReference>
<dbReference type="OrthoDB" id="10264585at2759"/>
<dbReference type="PROSITE" id="PS50862">
    <property type="entry name" value="AA_TRNA_LIGASE_II"/>
    <property type="match status" value="1"/>
</dbReference>
<dbReference type="InterPro" id="IPR006195">
    <property type="entry name" value="aa-tRNA-synth_II"/>
</dbReference>
<dbReference type="InterPro" id="IPR045864">
    <property type="entry name" value="aa-tRNA-synth_II/BPL/LPL"/>
</dbReference>
<comment type="caution">
    <text evidence="17">The sequence shown here is derived from an EMBL/GenBank/DDBJ whole genome shotgun (WGS) entry which is preliminary data.</text>
</comment>
<evidence type="ECO:0000256" key="7">
    <source>
        <dbReference type="ARBA" id="ARBA00022917"/>
    </source>
</evidence>
<dbReference type="GO" id="GO:0005524">
    <property type="term" value="F:ATP binding"/>
    <property type="evidence" value="ECO:0007669"/>
    <property type="project" value="UniProtKB-KW"/>
</dbReference>
<dbReference type="Gene3D" id="3.30.930.10">
    <property type="entry name" value="Bira Bifunctional Protein, Domain 2"/>
    <property type="match status" value="1"/>
</dbReference>
<keyword evidence="4 17" id="KW-0436">Ligase</keyword>
<dbReference type="NCBIfam" id="TIGR00414">
    <property type="entry name" value="serS"/>
    <property type="match status" value="1"/>
</dbReference>
<evidence type="ECO:0000259" key="16">
    <source>
        <dbReference type="PROSITE" id="PS50862"/>
    </source>
</evidence>
<keyword evidence="6 14" id="KW-0067">ATP-binding</keyword>
<gene>
    <name evidence="17" type="ORF">FOB60_002295</name>
</gene>
<feature type="binding site" evidence="13">
    <location>
        <position position="246"/>
    </location>
    <ligand>
        <name>L-serine</name>
        <dbReference type="ChEBI" id="CHEBI:33384"/>
    </ligand>
</feature>
<evidence type="ECO:0000256" key="14">
    <source>
        <dbReference type="PIRSR" id="PIRSR001529-2"/>
    </source>
</evidence>
<protein>
    <recommendedName>
        <fullName evidence="12">Serine--tRNA ligase, cytoplasmic</fullName>
        <ecNumber evidence="3">6.1.1.11</ecNumber>
    </recommendedName>
    <alternativeName>
        <fullName evidence="9">Seryl-tRNA synthetase</fullName>
    </alternativeName>
    <alternativeName>
        <fullName evidence="10">Seryl-tRNA(Ser) synthetase</fullName>
    </alternativeName>
</protein>
<feature type="binding site" evidence="13">
    <location>
        <position position="279"/>
    </location>
    <ligand>
        <name>L-serine</name>
        <dbReference type="ChEBI" id="CHEBI:33384"/>
    </ligand>
</feature>
<evidence type="ECO:0000256" key="1">
    <source>
        <dbReference type="ARBA" id="ARBA00004514"/>
    </source>
</evidence>
<dbReference type="CDD" id="cd00770">
    <property type="entry name" value="SerRS_core"/>
    <property type="match status" value="1"/>
</dbReference>
<feature type="binding site" evidence="14">
    <location>
        <begin position="279"/>
        <end position="281"/>
    </location>
    <ligand>
        <name>ATP</name>
        <dbReference type="ChEBI" id="CHEBI:30616"/>
    </ligand>
</feature>
<feature type="binding site" evidence="13">
    <location>
        <position position="402"/>
    </location>
    <ligand>
        <name>L-serine</name>
        <dbReference type="ChEBI" id="CHEBI:33384"/>
    </ligand>
</feature>
<proteinExistence type="inferred from homology"/>
<comment type="subcellular location">
    <subcellularLocation>
        <location evidence="1">Cytoplasm</location>
        <location evidence="1">Cytosol</location>
    </subcellularLocation>
</comment>
<dbReference type="EMBL" id="JABWAB010000003">
    <property type="protein sequence ID" value="KAF6057740.1"/>
    <property type="molecule type" value="Genomic_DNA"/>
</dbReference>
<evidence type="ECO:0000256" key="9">
    <source>
        <dbReference type="ARBA" id="ARBA00031113"/>
    </source>
</evidence>
<dbReference type="PRINTS" id="PR00981">
    <property type="entry name" value="TRNASYNTHSER"/>
</dbReference>
<evidence type="ECO:0000256" key="3">
    <source>
        <dbReference type="ARBA" id="ARBA00012840"/>
    </source>
</evidence>
<feature type="site" description="Important for serine binding" evidence="13">
    <location>
        <position position="404"/>
    </location>
</feature>
<organism evidence="17 18">
    <name type="scientific">Candida parapsilosis</name>
    <name type="common">Yeast</name>
    <dbReference type="NCBI Taxonomy" id="5480"/>
    <lineage>
        <taxon>Eukaryota</taxon>
        <taxon>Fungi</taxon>
        <taxon>Dikarya</taxon>
        <taxon>Ascomycota</taxon>
        <taxon>Saccharomycotina</taxon>
        <taxon>Pichiomycetes</taxon>
        <taxon>Debaryomycetaceae</taxon>
        <taxon>Candida/Lodderomyces clade</taxon>
        <taxon>Candida</taxon>
    </lineage>
</organism>
<dbReference type="InterPro" id="IPR002317">
    <property type="entry name" value="Ser-tRNA-ligase_type_1"/>
</dbReference>
<dbReference type="Gene3D" id="1.10.287.40">
    <property type="entry name" value="Serine-tRNA synthetase, tRNA binding domain"/>
    <property type="match status" value="1"/>
</dbReference>
<dbReference type="GO" id="GO:0005829">
    <property type="term" value="C:cytosol"/>
    <property type="evidence" value="ECO:0007669"/>
    <property type="project" value="UniProtKB-SubCell"/>
</dbReference>
<dbReference type="FunFam" id="1.10.287.40:FF:000003">
    <property type="entry name" value="Serine--tRNA ligase cytoplasmic"/>
    <property type="match status" value="1"/>
</dbReference>
<name>A0A8X7NR40_CANPA</name>
<dbReference type="PANTHER" id="PTHR11778">
    <property type="entry name" value="SERYL-TRNA SYNTHETASE"/>
    <property type="match status" value="1"/>
</dbReference>
<evidence type="ECO:0000256" key="6">
    <source>
        <dbReference type="ARBA" id="ARBA00022840"/>
    </source>
</evidence>
<dbReference type="GO" id="GO:0110004">
    <property type="term" value="P:positive regulation of tRNA methylation"/>
    <property type="evidence" value="ECO:0007669"/>
    <property type="project" value="EnsemblFungi"/>
</dbReference>
<reference evidence="17" key="1">
    <citation type="submission" date="2020-03" db="EMBL/GenBank/DDBJ databases">
        <title>FDA dAtabase for Regulatory Grade micrObial Sequences (FDA-ARGOS): Supporting development and validation of Infectious Disease Dx tests.</title>
        <authorList>
            <person name="Campos J."/>
            <person name="Goldberg B."/>
            <person name="Tallon L."/>
            <person name="Sadzewicz L."/>
            <person name="Vavikolanu K."/>
            <person name="Mehta A."/>
            <person name="Aluvathingal J."/>
            <person name="Nadendla S."/>
            <person name="Nandy P."/>
            <person name="Geyer C."/>
            <person name="Yan Y."/>
            <person name="Sichtig H."/>
        </authorList>
    </citation>
    <scope>NUCLEOTIDE SEQUENCE [LARGE SCALE GENOMIC DNA]</scope>
    <source>
        <strain evidence="17">FDAARGOS_652</strain>
    </source>
</reference>
<feature type="domain" description="Aminoacyl-transfer RNA synthetases class-II family profile" evidence="16">
    <location>
        <begin position="153"/>
        <end position="428"/>
    </location>
</feature>
<accession>A0A8X7NR40</accession>
<dbReference type="SUPFAM" id="SSF55681">
    <property type="entry name" value="Class II aaRS and biotin synthetases"/>
    <property type="match status" value="1"/>
</dbReference>
<dbReference type="Proteomes" id="UP000590412">
    <property type="component" value="Unassembled WGS sequence"/>
</dbReference>
<dbReference type="InterPro" id="IPR015866">
    <property type="entry name" value="Ser-tRNA-synth_1_N"/>
</dbReference>
<evidence type="ECO:0000313" key="17">
    <source>
        <dbReference type="EMBL" id="KAF6057740.1"/>
    </source>
</evidence>
<dbReference type="EC" id="6.1.1.11" evidence="3"/>
<dbReference type="FunFam" id="3.30.930.10:FF:000026">
    <property type="entry name" value="Seryl-tRNA synthetase, cytoplasmic"/>
    <property type="match status" value="1"/>
</dbReference>
<dbReference type="InterPro" id="IPR010978">
    <property type="entry name" value="tRNA-bd_arm"/>
</dbReference>
<dbReference type="GO" id="GO:0006434">
    <property type="term" value="P:seryl-tRNA aminoacylation"/>
    <property type="evidence" value="ECO:0007669"/>
    <property type="project" value="EnsemblFungi"/>
</dbReference>
<keyword evidence="15" id="KW-0175">Coiled coil</keyword>
<evidence type="ECO:0000256" key="11">
    <source>
        <dbReference type="ARBA" id="ARBA00058708"/>
    </source>
</evidence>
<comment type="similarity">
    <text evidence="2">Belongs to the class-II aminoacyl-tRNA synthetase family. Type-1 seryl-tRNA synthetase subfamily.</text>
</comment>
<feature type="binding site" evidence="14">
    <location>
        <begin position="295"/>
        <end position="298"/>
    </location>
    <ligand>
        <name>ATP</name>
        <dbReference type="ChEBI" id="CHEBI:30616"/>
    </ligand>
</feature>
<evidence type="ECO:0000256" key="2">
    <source>
        <dbReference type="ARBA" id="ARBA00010728"/>
    </source>
</evidence>
<dbReference type="Pfam" id="PF02403">
    <property type="entry name" value="Seryl_tRNA_N"/>
    <property type="match status" value="1"/>
</dbReference>
<dbReference type="InterPro" id="IPR042103">
    <property type="entry name" value="SerRS_1_N_sf"/>
</dbReference>
<dbReference type="InterPro" id="IPR033729">
    <property type="entry name" value="SerRS_core"/>
</dbReference>
<keyword evidence="8" id="KW-0030">Aminoacyl-tRNA synthetase</keyword>
<feature type="coiled-coil region" evidence="15">
    <location>
        <begin position="73"/>
        <end position="100"/>
    </location>
</feature>
<dbReference type="InterPro" id="IPR002314">
    <property type="entry name" value="aa-tRNA-synt_IIb"/>
</dbReference>
<dbReference type="GO" id="GO:1990825">
    <property type="term" value="F:sequence-specific mRNA binding"/>
    <property type="evidence" value="ECO:0007669"/>
    <property type="project" value="EnsemblFungi"/>
</dbReference>
<comment type="function">
    <text evidence="11">Catalyzes the attachment of serine to tRNA(Ser) in a two-step reaction: serine is first activated by ATP to form Ser-AMP and then transferred to the acceptor end of tRNA(Ser).</text>
</comment>
<evidence type="ECO:0000256" key="4">
    <source>
        <dbReference type="ARBA" id="ARBA00022598"/>
    </source>
</evidence>